<protein>
    <submittedName>
        <fullName evidence="4">Uncharacterized conserved protein YfaS, alpha-2-macroglobulin family</fullName>
    </submittedName>
</protein>
<dbReference type="Gene3D" id="2.20.130.20">
    <property type="match status" value="1"/>
</dbReference>
<evidence type="ECO:0000256" key="1">
    <source>
        <dbReference type="ARBA" id="ARBA00022729"/>
    </source>
</evidence>
<sequence>MNKIDWLKLLKDRRVWAAGAAVVFIAILVTALAVTKIDFKPADINPSGIAPDTEFHLNLSGNLTVEELRKKIIFEPDVGYDLTQTAPNAFTIKPFKPLAANSTIKIRVLSKNFTYHVRNALLLSSFFPADNGRKVPVSTGIEFYFNSDDVTLKNFRDALKIEPAVEGEVTLGDGRFVFYPTEEFKFNTMYTVKLSPPLISKSGAELEKETSFSFVTISEEDQQTEHLFSLSGNGTMNTLTSETPLVQAYIDEGIAAANTKVGVKLYRFDNVQNYVKQLRRNAEEPRYKYDTTTIDTKELTEYASFDITPIRAIDDDSRRYGAQWLLQLPETLPEGWYAAEFSLPYSHKQIVRQLFMQVSDLSVFHMITENNLLVWVNDATTGKPVPNAKLEVTGAYRAEATTGEDGTAHIADGVFVNTENEQEASDGTTFTVTANGKTFADLGYYYSYEEQKEREARKYMSYVFTDRPIYHTTDTIQVWGVVRPRSSSTPLPKTLTLKLSNGAAEQKITPQKNGVFSAEIKFENISSQIWTGLLLQIDNEIELDRKYLRIEDFVKPVYTAETAPEKPIYMLDESKTAYVTLDVSTFDGTPTSEFAANFNSWSEEIKASNEKGFKTDAQGHLRTSVEITENLNTWYPKSYGYSFSNNDAQDENFEQYGEVYAIHRDVMLQGKAVFKDKNIQVNINTNQIDISNIKTSDDLWEQDALKGKALDQEVTAKLHKIYYTKKQVGTHYDFINRVSVNSYTYVEHNDIVDIRSFTTEAGKFMLKDLPLSDNENCYYLELITQDSKNRPVVTEVYLGSPYFYDEYQDDGTHRYILNKKAAVTADDAIEEDGKFYFSSINHVRSRFKDNENVTFVLEDNDTPVKEMKGRILYAVVQDNYSNITLTEQPEITLPFTEQLLPNYVVTGAYFDGKHIFALEDKYMHFSPEQRELDIKLETDKKSYRPADNMNVTATVKNKQSGKPVSDASVVISVVDEAIFALEEQSINILDSLYTSIYYPNIQKYTSYMQGSYNGPGEKGGGGGDAMRTDFKDTAYFSTAKTNSDGKAIFSCKLPDNITSWRLTSLALTDNLHAGSTKTNVSATKDYFVLPIVSKQILQGEDFTVGLRSAGVLVADTDETNYTVTISSKNSNETKQIGSTVRKYAGVSFDKLGIGDYTVTIKGECGRYSDTVQFPFSVIKSGVEVSLVKTFELKNDIHLEPLRYPVSIAVYDKAYRNYNAVLSSILRASHGGRADMRLARKYAAIKFQQEGASWYDTAALEDSISDISTGVISLLPYSKPDIELTSQAYLALPQFMNAKGLKELNFDDVGEFEGTKSAFHLLQALSGNTIAADLPKRLENDTSLDYVDKMYLATALAVSGDEKTAGEWYDKLVKPNLKELEGISGEKAYYIPQQDKRSKEDCTAAASMLATVLSTDHADYLARFLADKKSYYKPYLFEQLLYLTKFESKDPGKAKFSYVLDGKTITETLDRGTKYITLTKDQLNNADFKVLSGDVFADVYYAGTPEQTADSSRKKIGLTKRIEAVDGGEIKFGSVVRITLTPNLSALDANIGETQLVIDDYIPSGMRFERYESKDYQNMRGWYLNSRQGQRLQFTAYGAGSSSGLYPIIYYARCAASGNYVVESAYINSEYADTWGASDRSTVAINE</sequence>
<dbReference type="PANTHER" id="PTHR40094:SF1">
    <property type="entry name" value="UBIQUITIN DOMAIN-CONTAINING PROTEIN"/>
    <property type="match status" value="1"/>
</dbReference>
<dbReference type="InterPro" id="IPR051802">
    <property type="entry name" value="YfhM-like"/>
</dbReference>
<dbReference type="InterPro" id="IPR011625">
    <property type="entry name" value="A2M_N_BRD"/>
</dbReference>
<evidence type="ECO:0000313" key="5">
    <source>
        <dbReference type="Proteomes" id="UP000199158"/>
    </source>
</evidence>
<evidence type="ECO:0000313" key="4">
    <source>
        <dbReference type="EMBL" id="SEM48689.1"/>
    </source>
</evidence>
<feature type="domain" description="Alpha-2-macroglobulin" evidence="3">
    <location>
        <begin position="1033"/>
        <end position="1125"/>
    </location>
</feature>
<reference evidence="4 5" key="1">
    <citation type="submission" date="2016-10" db="EMBL/GenBank/DDBJ databases">
        <authorList>
            <person name="de Groot N.N."/>
        </authorList>
    </citation>
    <scope>NUCLEOTIDE SEQUENCE [LARGE SCALE GENOMIC DNA]</scope>
    <source>
        <strain evidence="4 5">CGMCC 1.5070</strain>
    </source>
</reference>
<dbReference type="Proteomes" id="UP000199158">
    <property type="component" value="Unassembled WGS sequence"/>
</dbReference>
<dbReference type="Gene3D" id="2.60.40.3710">
    <property type="match status" value="1"/>
</dbReference>
<evidence type="ECO:0000259" key="2">
    <source>
        <dbReference type="SMART" id="SM01359"/>
    </source>
</evidence>
<dbReference type="Pfam" id="PF07703">
    <property type="entry name" value="A2M_BRD"/>
    <property type="match status" value="1"/>
</dbReference>
<name>A0A1H7YU72_9FIRM</name>
<dbReference type="Pfam" id="PF13205">
    <property type="entry name" value="Big_5"/>
    <property type="match status" value="1"/>
</dbReference>
<dbReference type="OrthoDB" id="9767116at2"/>
<dbReference type="RefSeq" id="WP_092750768.1">
    <property type="nucleotide sequence ID" value="NZ_FOCG01000001.1"/>
</dbReference>
<gene>
    <name evidence="4" type="ORF">SAMN05216180_0198</name>
</gene>
<proteinExistence type="predicted"/>
<dbReference type="SMART" id="SM01359">
    <property type="entry name" value="A2M_N_2"/>
    <property type="match status" value="1"/>
</dbReference>
<dbReference type="Pfam" id="PF00207">
    <property type="entry name" value="A2M"/>
    <property type="match status" value="1"/>
</dbReference>
<dbReference type="PANTHER" id="PTHR40094">
    <property type="entry name" value="ALPHA-2-MACROGLOBULIN HOMOLOG"/>
    <property type="match status" value="1"/>
</dbReference>
<dbReference type="STRING" id="474960.SAMN05216180_0198"/>
<accession>A0A1H7YU72</accession>
<keyword evidence="5" id="KW-1185">Reference proteome</keyword>
<feature type="domain" description="Alpha-2-macroglobulin bait region" evidence="2">
    <location>
        <begin position="835"/>
        <end position="981"/>
    </location>
</feature>
<dbReference type="InterPro" id="IPR032812">
    <property type="entry name" value="SbsA_Ig"/>
</dbReference>
<dbReference type="InterPro" id="IPR001599">
    <property type="entry name" value="Macroglobln_a2"/>
</dbReference>
<dbReference type="EMBL" id="FOCG01000001">
    <property type="protein sequence ID" value="SEM48689.1"/>
    <property type="molecule type" value="Genomic_DNA"/>
</dbReference>
<dbReference type="SMART" id="SM01360">
    <property type="entry name" value="A2M"/>
    <property type="match status" value="1"/>
</dbReference>
<organism evidence="4 5">
    <name type="scientific">Hydrogenoanaerobacterium saccharovorans</name>
    <dbReference type="NCBI Taxonomy" id="474960"/>
    <lineage>
        <taxon>Bacteria</taxon>
        <taxon>Bacillati</taxon>
        <taxon>Bacillota</taxon>
        <taxon>Clostridia</taxon>
        <taxon>Eubacteriales</taxon>
        <taxon>Oscillospiraceae</taxon>
        <taxon>Hydrogenoanaerobacterium</taxon>
    </lineage>
</organism>
<evidence type="ECO:0000259" key="3">
    <source>
        <dbReference type="SMART" id="SM01360"/>
    </source>
</evidence>
<dbReference type="GO" id="GO:0004866">
    <property type="term" value="F:endopeptidase inhibitor activity"/>
    <property type="evidence" value="ECO:0007669"/>
    <property type="project" value="InterPro"/>
</dbReference>
<keyword evidence="1" id="KW-0732">Signal</keyword>